<proteinExistence type="predicted"/>
<dbReference type="AlphaFoldDB" id="A0A7J0A0H6"/>
<dbReference type="Proteomes" id="UP000491181">
    <property type="component" value="Unassembled WGS sequence"/>
</dbReference>
<dbReference type="EMBL" id="BLLS01000013">
    <property type="protein sequence ID" value="GFH85519.1"/>
    <property type="molecule type" value="Genomic_DNA"/>
</dbReference>
<protein>
    <submittedName>
        <fullName evidence="1">Uncharacterized protein</fullName>
    </submittedName>
</protein>
<reference evidence="1 2" key="1">
    <citation type="journal article" date="2020" name="Microbiome">
        <title>Single-cell genomics of uncultured bacteria reveals dietary fiber responders in the mouse gut microbiota.</title>
        <authorList>
            <person name="Chijiiwa R."/>
            <person name="Hosokawa M."/>
            <person name="Kogawa M."/>
            <person name="Nishikawa Y."/>
            <person name="Ide K."/>
            <person name="Sakanashi C."/>
            <person name="Takahashi K."/>
            <person name="Takeyama H."/>
        </authorList>
    </citation>
    <scope>NUCLEOTIDE SEQUENCE [LARGE SCALE GENOMIC DNA]</scope>
    <source>
        <strain evidence="1">IMSAGC_001</strain>
    </source>
</reference>
<comment type="caution">
    <text evidence="1">The sequence shown here is derived from an EMBL/GenBank/DDBJ whole genome shotgun (WGS) entry which is preliminary data.</text>
</comment>
<gene>
    <name evidence="1" type="ORF">IMSAGC001_00923</name>
</gene>
<name>A0A7J0A0H6_9BACE</name>
<sequence>MTIVKQDGRRTLYVCIEYQLLPFWGRKNIYLSMREDVEDLMVASTTFKPMI</sequence>
<dbReference type="RefSeq" id="WP_162222367.1">
    <property type="nucleotide sequence ID" value="NZ_BLLS01000013.1"/>
</dbReference>
<accession>A0A7J0A0H6</accession>
<evidence type="ECO:0000313" key="2">
    <source>
        <dbReference type="Proteomes" id="UP000491181"/>
    </source>
</evidence>
<organism evidence="1 2">
    <name type="scientific">Bacteroides acidifaciens</name>
    <dbReference type="NCBI Taxonomy" id="85831"/>
    <lineage>
        <taxon>Bacteria</taxon>
        <taxon>Pseudomonadati</taxon>
        <taxon>Bacteroidota</taxon>
        <taxon>Bacteroidia</taxon>
        <taxon>Bacteroidales</taxon>
        <taxon>Bacteroidaceae</taxon>
        <taxon>Bacteroides</taxon>
    </lineage>
</organism>
<evidence type="ECO:0000313" key="1">
    <source>
        <dbReference type="EMBL" id="GFH85519.1"/>
    </source>
</evidence>